<feature type="domain" description="Resuscitation-promoting factor core lysozyme-like" evidence="5">
    <location>
        <begin position="767"/>
        <end position="839"/>
    </location>
</feature>
<dbReference type="InterPro" id="IPR010618">
    <property type="entry name" value="RPF"/>
</dbReference>
<organism evidence="7 8">
    <name type="scientific">Mycobacterium gordonae</name>
    <dbReference type="NCBI Taxonomy" id="1778"/>
    <lineage>
        <taxon>Bacteria</taxon>
        <taxon>Bacillati</taxon>
        <taxon>Actinomycetota</taxon>
        <taxon>Actinomycetes</taxon>
        <taxon>Mycobacteriales</taxon>
        <taxon>Mycobacteriaceae</taxon>
        <taxon>Mycobacterium</taxon>
    </lineage>
</organism>
<evidence type="ECO:0000259" key="5">
    <source>
        <dbReference type="Pfam" id="PF06737"/>
    </source>
</evidence>
<comment type="caution">
    <text evidence="7">The sequence shown here is derived from an EMBL/GenBank/DDBJ whole genome shotgun (WGS) entry which is preliminary data.</text>
</comment>
<dbReference type="AlphaFoldDB" id="A0A0Q2M6U3"/>
<dbReference type="GO" id="GO:0016787">
    <property type="term" value="F:hydrolase activity"/>
    <property type="evidence" value="ECO:0007669"/>
    <property type="project" value="UniProtKB-KW"/>
</dbReference>
<dbReference type="InterPro" id="IPR013491">
    <property type="entry name" value="Tape_meas_N"/>
</dbReference>
<dbReference type="InterPro" id="IPR023346">
    <property type="entry name" value="Lysozyme-like_dom_sf"/>
</dbReference>
<reference evidence="7 8" key="1">
    <citation type="submission" date="2015-10" db="EMBL/GenBank/DDBJ databases">
        <title>Mycobacterium gordonae draft genome assembly.</title>
        <authorList>
            <person name="Ustinova V."/>
            <person name="Smirnova T."/>
            <person name="Blagodatskikh K."/>
            <person name="Varlamov D."/>
            <person name="Larionova E."/>
            <person name="Chernousova L."/>
        </authorList>
    </citation>
    <scope>NUCLEOTIDE SEQUENCE [LARGE SCALE GENOMIC DNA]</scope>
    <source>
        <strain evidence="7 8">CTRI 14-8773</strain>
    </source>
</reference>
<dbReference type="CDD" id="cd13925">
    <property type="entry name" value="RPF"/>
    <property type="match status" value="1"/>
</dbReference>
<comment type="similarity">
    <text evidence="1">Belongs to the transglycosylase family. Rpf subfamily.</text>
</comment>
<accession>A0A0Q2M6U3</accession>
<dbReference type="GO" id="GO:0005576">
    <property type="term" value="C:extracellular region"/>
    <property type="evidence" value="ECO:0007669"/>
    <property type="project" value="UniProtKB-ARBA"/>
</dbReference>
<evidence type="ECO:0000313" key="8">
    <source>
        <dbReference type="Proteomes" id="UP000051677"/>
    </source>
</evidence>
<name>A0A0Q2M6U3_MYCGO</name>
<dbReference type="EMBL" id="LKTM01000372">
    <property type="protein sequence ID" value="KQH75599.1"/>
    <property type="molecule type" value="Genomic_DNA"/>
</dbReference>
<dbReference type="NCBIfam" id="TIGR02675">
    <property type="entry name" value="tape_meas_nterm"/>
    <property type="match status" value="1"/>
</dbReference>
<proteinExistence type="inferred from homology"/>
<dbReference type="GO" id="GO:0009372">
    <property type="term" value="P:quorum sensing"/>
    <property type="evidence" value="ECO:0007669"/>
    <property type="project" value="UniProtKB-ARBA"/>
</dbReference>
<keyword evidence="3" id="KW-0175">Coiled coil</keyword>
<evidence type="ECO:0000256" key="1">
    <source>
        <dbReference type="ARBA" id="ARBA00010830"/>
    </source>
</evidence>
<dbReference type="SUPFAM" id="SSF53955">
    <property type="entry name" value="Lysozyme-like"/>
    <property type="match status" value="1"/>
</dbReference>
<dbReference type="GO" id="GO:0042127">
    <property type="term" value="P:regulation of cell population proliferation"/>
    <property type="evidence" value="ECO:0007669"/>
    <property type="project" value="UniProtKB-ARBA"/>
</dbReference>
<feature type="domain" description="Tape measure protein N-terminal" evidence="6">
    <location>
        <begin position="149"/>
        <end position="321"/>
    </location>
</feature>
<evidence type="ECO:0000256" key="2">
    <source>
        <dbReference type="ARBA" id="ARBA00022801"/>
    </source>
</evidence>
<dbReference type="OrthoDB" id="4753829at2"/>
<protein>
    <submittedName>
        <fullName evidence="7">Uncharacterized protein</fullName>
    </submittedName>
</protein>
<sequence>MALRVDIVAELNERAATAAANRLKGQMVRAGEVSGEAFRAALEKEAQRSKIATDKLQAELRNQFAKHGEHAGLSFGAGFGAQMARSLPGVSGFTSAMAGYEGAAAKSGALAGRALGMAFTTAAGALMGAGAYTLFKGFERYETIDAATHRLQNLSKTMQAAGQAGLDIAGIMKTVNDVVIGTPVGIDKAMGAVTVALGSGIKQGDELKRYLTDIADAAGYSGRSFEEIALVFGQVQAKGRLMGEEVLQLAEKNIPAAAWLKDTFKLTGDEYERMQEKGQISLKALEMAIEQHAGGQAKAMGETIQGAISNVQSSVSRAGANFLAAIFGKPTDQNNTMVEALKSIKDRLDEMGAWVTAHQQEIHNFFKNAAETARELGRVLGEVLRYLGEHEGAIKAVVVAFGTWKAIDGVASLITSLKTISTFLGVTLPAQAAASAAAISASFAAIVLPPLLTAGDAPGSKAETANDKQIAGNEYFKKFGKMPPGYQQWLQGSGPMPQELAPFFRPGAKPGDKPPMPTPTPWSPGPGMPTYHWDWAKGGWVDDKGNRPGPGGAPGLDNSNPFLPPRDKGDGKHLPKAPVVPYDTALPPGFENLPMSSGLYSAESSYLDNKHKLAEKQARLAQLEKDGAATEQDVLDARNDVVTAGRDLQQSEMRLYEERAGIFTKHNKQIKSWLSELGDIGASLDQDFGISKGLAGIAENITKFIANLAAAPILGQLGASQIAAGYKPGEAGQGLMGMLAGQGAFGSQYQISGSIAQAMAKVGGGALNWDALAAKESGGNWAANTGNGYFGGLQFDLPTWKAYKPAGAPDNPALATREQQIAAGMAGIQARGGPQSLWPQNWQQLGGGGGGGPLGLTGGGLAAMFGGAGYSTGGGGIGGGIPYGLPAGSNSGGYGGSGVQFPDWVNALGAAFGVKPSTYGGHQEGDRQEAGFAPNPNHLNRGIDWSGSVENMQRFAEYVSSVPGMEQVIWQNPGTGQRIGIAGGRDVSGTGYYAGDYGDHQNHVHTRQATSIPLPGGMMPGLGGAGGGFSVQAAGFGQGGGIGGGLGGGGGASDIHGWGAGPGPGLPGMPYTANPTRIGGVPPPQGQGGGGAGLGGLAMAGIQAGIGAAGMAGAPFGGQAGAAAAQAMMELANRGIKFASQAAGIGVQGLAETFLPAGSELANNNWITKIAGGLAGAAPMLPNIAGEGDEGSQQLTPDQVVGQGQGMGLPGADQAKNVDNSKNVTNQITVNGANINNEQSMANSIAMQQQAMYA</sequence>
<dbReference type="GO" id="GO:0010629">
    <property type="term" value="P:negative regulation of gene expression"/>
    <property type="evidence" value="ECO:0007669"/>
    <property type="project" value="UniProtKB-ARBA"/>
</dbReference>
<evidence type="ECO:0000256" key="3">
    <source>
        <dbReference type="SAM" id="Coils"/>
    </source>
</evidence>
<dbReference type="Pfam" id="PF06737">
    <property type="entry name" value="Transglycosylas"/>
    <property type="match status" value="1"/>
</dbReference>
<dbReference type="RefSeq" id="WP_055581453.1">
    <property type="nucleotide sequence ID" value="NZ_LKTM01000372.1"/>
</dbReference>
<dbReference type="Gene3D" id="1.10.530.10">
    <property type="match status" value="1"/>
</dbReference>
<evidence type="ECO:0000256" key="4">
    <source>
        <dbReference type="SAM" id="MobiDB-lite"/>
    </source>
</evidence>
<dbReference type="Proteomes" id="UP000051677">
    <property type="component" value="Unassembled WGS sequence"/>
</dbReference>
<evidence type="ECO:0000259" key="6">
    <source>
        <dbReference type="Pfam" id="PF20155"/>
    </source>
</evidence>
<feature type="region of interest" description="Disordered" evidence="4">
    <location>
        <begin position="542"/>
        <end position="574"/>
    </location>
</feature>
<feature type="coiled-coil region" evidence="3">
    <location>
        <begin position="606"/>
        <end position="640"/>
    </location>
</feature>
<dbReference type="Pfam" id="PF20155">
    <property type="entry name" value="TMP_3"/>
    <property type="match status" value="1"/>
</dbReference>
<evidence type="ECO:0000313" key="7">
    <source>
        <dbReference type="EMBL" id="KQH75599.1"/>
    </source>
</evidence>
<gene>
    <name evidence="7" type="ORF">AO501_25315</name>
</gene>
<keyword evidence="2" id="KW-0378">Hydrolase</keyword>